<dbReference type="GO" id="GO:0005886">
    <property type="term" value="C:plasma membrane"/>
    <property type="evidence" value="ECO:0007669"/>
    <property type="project" value="TreeGrafter"/>
</dbReference>
<dbReference type="PANTHER" id="PTHR39428:SF1">
    <property type="entry name" value="F420H(2)-DEPENDENT QUINONE REDUCTASE RV1261C"/>
    <property type="match status" value="1"/>
</dbReference>
<organism evidence="3 4">
    <name type="scientific">Amycolatopsis sulphurea</name>
    <dbReference type="NCBI Taxonomy" id="76022"/>
    <lineage>
        <taxon>Bacteria</taxon>
        <taxon>Bacillati</taxon>
        <taxon>Actinomycetota</taxon>
        <taxon>Actinomycetes</taxon>
        <taxon>Pseudonocardiales</taxon>
        <taxon>Pseudonocardiaceae</taxon>
        <taxon>Amycolatopsis</taxon>
    </lineage>
</organism>
<dbReference type="GO" id="GO:0016491">
    <property type="term" value="F:oxidoreductase activity"/>
    <property type="evidence" value="ECO:0007669"/>
    <property type="project" value="InterPro"/>
</dbReference>
<dbReference type="PANTHER" id="PTHR39428">
    <property type="entry name" value="F420H(2)-DEPENDENT QUINONE REDUCTASE RV1261C"/>
    <property type="match status" value="1"/>
</dbReference>
<evidence type="ECO:0000256" key="1">
    <source>
        <dbReference type="ARBA" id="ARBA00008710"/>
    </source>
</evidence>
<dbReference type="Proteomes" id="UP000243542">
    <property type="component" value="Unassembled WGS sequence"/>
</dbReference>
<comment type="catalytic activity">
    <reaction evidence="2">
        <text>oxidized coenzyme F420-(gamma-L-Glu)(n) + a quinol + H(+) = reduced coenzyme F420-(gamma-L-Glu)(n) + a quinone</text>
        <dbReference type="Rhea" id="RHEA:39663"/>
        <dbReference type="Rhea" id="RHEA-COMP:12939"/>
        <dbReference type="Rhea" id="RHEA-COMP:14378"/>
        <dbReference type="ChEBI" id="CHEBI:15378"/>
        <dbReference type="ChEBI" id="CHEBI:24646"/>
        <dbReference type="ChEBI" id="CHEBI:132124"/>
        <dbReference type="ChEBI" id="CHEBI:133980"/>
        <dbReference type="ChEBI" id="CHEBI:139511"/>
    </reaction>
</comment>
<dbReference type="Pfam" id="PF04075">
    <property type="entry name" value="F420H2_quin_red"/>
    <property type="match status" value="1"/>
</dbReference>
<keyword evidence="4" id="KW-1185">Reference proteome</keyword>
<dbReference type="AlphaFoldDB" id="A0A2A9FDS7"/>
<name>A0A2A9FDS7_9PSEU</name>
<reference evidence="3 4" key="1">
    <citation type="submission" date="2017-10" db="EMBL/GenBank/DDBJ databases">
        <title>Sequencing the genomes of 1000 actinobacteria strains.</title>
        <authorList>
            <person name="Klenk H.-P."/>
        </authorList>
    </citation>
    <scope>NUCLEOTIDE SEQUENCE [LARGE SCALE GENOMIC DNA]</scope>
    <source>
        <strain evidence="3 4">DSM 46092</strain>
    </source>
</reference>
<evidence type="ECO:0000313" key="4">
    <source>
        <dbReference type="Proteomes" id="UP000243542"/>
    </source>
</evidence>
<sequence>MADWNQRIIEEFRANGGKVGGPFEGGKLLLLTHIGAKTGQKRVSPLAYTTDGDRLVIIASKQGADTNPDWYHNLRAHPRTTVEVGTEEFPVTAKIVEDRTERDRLFAAMTAEMPGFADYQEKTSRVIPVIVLER</sequence>
<dbReference type="RefSeq" id="WP_098513054.1">
    <property type="nucleotide sequence ID" value="NZ_JBIAKZ010000001.1"/>
</dbReference>
<accession>A0A2A9FDS7</accession>
<dbReference type="GO" id="GO:0070967">
    <property type="term" value="F:coenzyme F420 binding"/>
    <property type="evidence" value="ECO:0007669"/>
    <property type="project" value="TreeGrafter"/>
</dbReference>
<dbReference type="NCBIfam" id="TIGR00026">
    <property type="entry name" value="hi_GC_TIGR00026"/>
    <property type="match status" value="1"/>
</dbReference>
<comment type="similarity">
    <text evidence="1">Belongs to the F420H(2)-dependent quinone reductase family.</text>
</comment>
<dbReference type="InterPro" id="IPR012349">
    <property type="entry name" value="Split_barrel_FMN-bd"/>
</dbReference>
<dbReference type="Gene3D" id="2.30.110.10">
    <property type="entry name" value="Electron Transport, Fmn-binding Protein, Chain A"/>
    <property type="match status" value="1"/>
</dbReference>
<dbReference type="EMBL" id="PDJK01000002">
    <property type="protein sequence ID" value="PFG49093.1"/>
    <property type="molecule type" value="Genomic_DNA"/>
</dbReference>
<evidence type="ECO:0000256" key="2">
    <source>
        <dbReference type="ARBA" id="ARBA00049106"/>
    </source>
</evidence>
<proteinExistence type="inferred from homology"/>
<protein>
    <submittedName>
        <fullName evidence="3">Deazaflavin-dependent oxidoreductase (Nitroreductase family)</fullName>
    </submittedName>
</protein>
<evidence type="ECO:0000313" key="3">
    <source>
        <dbReference type="EMBL" id="PFG49093.1"/>
    </source>
</evidence>
<comment type="caution">
    <text evidence="3">The sequence shown here is derived from an EMBL/GenBank/DDBJ whole genome shotgun (WGS) entry which is preliminary data.</text>
</comment>
<dbReference type="SUPFAM" id="SSF50475">
    <property type="entry name" value="FMN-binding split barrel"/>
    <property type="match status" value="1"/>
</dbReference>
<gene>
    <name evidence="3" type="ORF">ATK36_4218</name>
</gene>
<dbReference type="InterPro" id="IPR004378">
    <property type="entry name" value="F420H2_quin_Rdtase"/>
</dbReference>